<dbReference type="EC" id="1.-.-.-" evidence="7"/>
<dbReference type="GO" id="GO:0016491">
    <property type="term" value="F:oxidoreductase activity"/>
    <property type="evidence" value="ECO:0007669"/>
    <property type="project" value="UniProtKB-KW"/>
</dbReference>
<evidence type="ECO:0000256" key="3">
    <source>
        <dbReference type="RuleBase" id="RU362132"/>
    </source>
</evidence>
<dbReference type="Pfam" id="PF02776">
    <property type="entry name" value="TPP_enzyme_N"/>
    <property type="match status" value="1"/>
</dbReference>
<dbReference type="GO" id="GO:0000287">
    <property type="term" value="F:magnesium ion binding"/>
    <property type="evidence" value="ECO:0007669"/>
    <property type="project" value="InterPro"/>
</dbReference>
<comment type="similarity">
    <text evidence="1 3">Belongs to the TPP enzyme family.</text>
</comment>
<reference evidence="7 8" key="1">
    <citation type="journal article" date="2010" name="J. Bacteriol.">
        <title>Complete genome sequence of "Candidatus Puniceispirillum marinum" IMCC1322, a representative of the SAR116 clade in the Alphaproteobacteria.</title>
        <authorList>
            <person name="Oh H.M."/>
            <person name="Kwon K.K."/>
            <person name="Kang I."/>
            <person name="Kang S.G."/>
            <person name="Lee J.H."/>
            <person name="Kim S.J."/>
            <person name="Cho J.C."/>
        </authorList>
    </citation>
    <scope>NUCLEOTIDE SEQUENCE [LARGE SCALE GENOMIC DNA]</scope>
    <source>
        <strain evidence="7 8">IMCC1322</strain>
    </source>
</reference>
<dbReference type="PANTHER" id="PTHR18968:SF9">
    <property type="entry name" value="3D-(3,5_4)-TRIHYDROXYCYCLOHEXANE-1,2-DIONE HYDROLASE"/>
    <property type="match status" value="1"/>
</dbReference>
<protein>
    <submittedName>
        <fullName evidence="7">Acetolactate synthase, iolD</fullName>
        <ecNumber evidence="7">1.-.-.-</ecNumber>
    </submittedName>
</protein>
<dbReference type="GO" id="GO:0016823">
    <property type="term" value="F:hydrolase activity, acting on acid carbon-carbon bonds, in ketonic substances"/>
    <property type="evidence" value="ECO:0007669"/>
    <property type="project" value="InterPro"/>
</dbReference>
<dbReference type="InterPro" id="IPR029061">
    <property type="entry name" value="THDP-binding"/>
</dbReference>
<dbReference type="InterPro" id="IPR030817">
    <property type="entry name" value="Myo_inos_IolD"/>
</dbReference>
<dbReference type="InterPro" id="IPR000399">
    <property type="entry name" value="TPP-bd_CS"/>
</dbReference>
<dbReference type="GO" id="GO:0050660">
    <property type="term" value="F:flavin adenine dinucleotide binding"/>
    <property type="evidence" value="ECO:0007669"/>
    <property type="project" value="TreeGrafter"/>
</dbReference>
<dbReference type="PROSITE" id="PS00187">
    <property type="entry name" value="TPP_ENZYMES"/>
    <property type="match status" value="1"/>
</dbReference>
<dbReference type="NCBIfam" id="TIGR04377">
    <property type="entry name" value="myo_inos_iolD"/>
    <property type="match status" value="1"/>
</dbReference>
<dbReference type="GO" id="GO:0019310">
    <property type="term" value="P:inositol catabolic process"/>
    <property type="evidence" value="ECO:0007669"/>
    <property type="project" value="InterPro"/>
</dbReference>
<dbReference type="InterPro" id="IPR011766">
    <property type="entry name" value="TPP_enzyme_TPP-bd"/>
</dbReference>
<dbReference type="Pfam" id="PF00205">
    <property type="entry name" value="TPP_enzyme_M"/>
    <property type="match status" value="1"/>
</dbReference>
<dbReference type="InterPro" id="IPR012001">
    <property type="entry name" value="Thiamin_PyroP_enz_TPP-bd_dom"/>
</dbReference>
<dbReference type="EMBL" id="CP001751">
    <property type="protein sequence ID" value="ADE38517.1"/>
    <property type="molecule type" value="Genomic_DNA"/>
</dbReference>
<dbReference type="Gene3D" id="3.40.50.1220">
    <property type="entry name" value="TPP-binding domain"/>
    <property type="match status" value="1"/>
</dbReference>
<dbReference type="InterPro" id="IPR045229">
    <property type="entry name" value="TPP_enz"/>
</dbReference>
<dbReference type="GO" id="GO:0009097">
    <property type="term" value="P:isoleucine biosynthetic process"/>
    <property type="evidence" value="ECO:0007669"/>
    <property type="project" value="TreeGrafter"/>
</dbReference>
<dbReference type="Proteomes" id="UP000007460">
    <property type="component" value="Chromosome"/>
</dbReference>
<accession>D5BQ19</accession>
<dbReference type="GO" id="GO:0003984">
    <property type="term" value="F:acetolactate synthase activity"/>
    <property type="evidence" value="ECO:0007669"/>
    <property type="project" value="TreeGrafter"/>
</dbReference>
<dbReference type="SUPFAM" id="SSF52518">
    <property type="entry name" value="Thiamin diphosphate-binding fold (THDP-binding)"/>
    <property type="match status" value="2"/>
</dbReference>
<keyword evidence="2 3" id="KW-0786">Thiamine pyrophosphate</keyword>
<dbReference type="Gene3D" id="3.40.50.970">
    <property type="match status" value="2"/>
</dbReference>
<dbReference type="PANTHER" id="PTHR18968">
    <property type="entry name" value="THIAMINE PYROPHOSPHATE ENZYMES"/>
    <property type="match status" value="1"/>
</dbReference>
<dbReference type="AlphaFoldDB" id="D5BQ19"/>
<sequence length="647" mass="68200">MLLHATAWQINIVILLHSGTRQARDMTHVRLTMAQALTRYLAAQSIRQLDGSTAPAFAGVWAIFGHGNVAGLGEALYATKDDLPTFRGHNEQGMAHAAIAYAKQSNRRRMMAVTSSIGPGATNMVTAAALAHVNRLPVLFLPGDVFADRRPDPVLQQVEDFTDGTVSANDCFRPVSRFFDRITRPEQILQALPKAMAVLTDPADCGPVTLSLCQDVQAEAYDFPVSFFAPKTHEIRRQKADQNEFDVAIDVLAKAKRPLIIAGGGVRYSGASDDLAAFATRTGIPVASTQAGKSALIDSHDQNLGSLGVTGSSAANALAETADVVLSVGSRLQDFASGSNGMIKGQIIALNVQSHDALKHNALPLLCDAKQGLNDLSDALPELQISSSYAGEIADLSAIWEADMAVVTSAETVSTNALPSDSQVIGAVNRNVPDNTIVVGAAGSMPGELHKLWQAGAVDGYHMEYGFSCMGYEIAAGIGVHMAAPDRPNVIFTGDGSYLMMNSELATAVMMGVSLTLIVTDNRGFGCINRLQAGTGGAAFNNMLADSYHAVLPDIDFVAHAAAMGARAVKAETLAALEELTAAAIKHDGVDVIVIDTDPAHSTEAGGIWWDVAVPAVSKRKSVNEAHAKYVKGRKRQAKGAPLASGK</sequence>
<evidence type="ECO:0000259" key="6">
    <source>
        <dbReference type="Pfam" id="PF02776"/>
    </source>
</evidence>
<feature type="domain" description="Thiamine pyrophosphate enzyme TPP-binding" evidence="5">
    <location>
        <begin position="442"/>
        <end position="594"/>
    </location>
</feature>
<evidence type="ECO:0000313" key="7">
    <source>
        <dbReference type="EMBL" id="ADE38517.1"/>
    </source>
</evidence>
<feature type="domain" description="Thiamine pyrophosphate enzyme central" evidence="4">
    <location>
        <begin position="248"/>
        <end position="376"/>
    </location>
</feature>
<dbReference type="InterPro" id="IPR012000">
    <property type="entry name" value="Thiamin_PyroP_enz_cen_dom"/>
</dbReference>
<name>D5BQ19_PUNMI</name>
<evidence type="ECO:0000259" key="4">
    <source>
        <dbReference type="Pfam" id="PF00205"/>
    </source>
</evidence>
<evidence type="ECO:0000256" key="2">
    <source>
        <dbReference type="ARBA" id="ARBA00023052"/>
    </source>
</evidence>
<dbReference type="CDD" id="cd07035">
    <property type="entry name" value="TPP_PYR_POX_like"/>
    <property type="match status" value="1"/>
</dbReference>
<dbReference type="SUPFAM" id="SSF52467">
    <property type="entry name" value="DHS-like NAD/FAD-binding domain"/>
    <property type="match status" value="1"/>
</dbReference>
<dbReference type="GO" id="GO:0005948">
    <property type="term" value="C:acetolactate synthase complex"/>
    <property type="evidence" value="ECO:0007669"/>
    <property type="project" value="TreeGrafter"/>
</dbReference>
<dbReference type="KEGG" id="apb:SAR116_0274"/>
<evidence type="ECO:0000259" key="5">
    <source>
        <dbReference type="Pfam" id="PF02775"/>
    </source>
</evidence>
<evidence type="ECO:0000313" key="8">
    <source>
        <dbReference type="Proteomes" id="UP000007460"/>
    </source>
</evidence>
<dbReference type="GO" id="GO:0030976">
    <property type="term" value="F:thiamine pyrophosphate binding"/>
    <property type="evidence" value="ECO:0007669"/>
    <property type="project" value="InterPro"/>
</dbReference>
<dbReference type="InterPro" id="IPR029035">
    <property type="entry name" value="DHS-like_NAD/FAD-binding_dom"/>
</dbReference>
<dbReference type="HOGENOM" id="CLU_013748_6_0_5"/>
<dbReference type="eggNOG" id="COG3962">
    <property type="taxonomic scope" value="Bacteria"/>
</dbReference>
<keyword evidence="7" id="KW-0560">Oxidoreductase</keyword>
<dbReference type="GO" id="GO:0009099">
    <property type="term" value="P:L-valine biosynthetic process"/>
    <property type="evidence" value="ECO:0007669"/>
    <property type="project" value="TreeGrafter"/>
</dbReference>
<dbReference type="STRING" id="488538.SAR116_0274"/>
<keyword evidence="8" id="KW-1185">Reference proteome</keyword>
<gene>
    <name evidence="7" type="ordered locus">SAR116_0274</name>
</gene>
<dbReference type="Pfam" id="PF02775">
    <property type="entry name" value="TPP_enzyme_C"/>
    <property type="match status" value="1"/>
</dbReference>
<proteinExistence type="inferred from homology"/>
<evidence type="ECO:0000256" key="1">
    <source>
        <dbReference type="ARBA" id="ARBA00007812"/>
    </source>
</evidence>
<feature type="domain" description="Thiamine pyrophosphate enzyme N-terminal TPP-binding" evidence="6">
    <location>
        <begin position="71"/>
        <end position="157"/>
    </location>
</feature>
<organism evidence="7 8">
    <name type="scientific">Puniceispirillum marinum (strain IMCC1322)</name>
    <dbReference type="NCBI Taxonomy" id="488538"/>
    <lineage>
        <taxon>Bacteria</taxon>
        <taxon>Pseudomonadati</taxon>
        <taxon>Pseudomonadota</taxon>
        <taxon>Alphaproteobacteria</taxon>
        <taxon>Candidatus Puniceispirillales</taxon>
        <taxon>Candidatus Puniceispirillaceae</taxon>
        <taxon>Candidatus Puniceispirillum</taxon>
    </lineage>
</organism>